<reference evidence="2" key="1">
    <citation type="journal article" date="2019" name="Int. J. Syst. Evol. Microbiol.">
        <title>The Global Catalogue of Microorganisms (GCM) 10K type strain sequencing project: providing services to taxonomists for standard genome sequencing and annotation.</title>
        <authorList>
            <consortium name="The Broad Institute Genomics Platform"/>
            <consortium name="The Broad Institute Genome Sequencing Center for Infectious Disease"/>
            <person name="Wu L."/>
            <person name="Ma J."/>
        </authorList>
    </citation>
    <scope>NUCLEOTIDE SEQUENCE [LARGE SCALE GENOMIC DNA]</scope>
    <source>
        <strain evidence="2">JCM 12763</strain>
    </source>
</reference>
<dbReference type="EMBL" id="JBHSPT010000029">
    <property type="protein sequence ID" value="MFC6056224.1"/>
    <property type="molecule type" value="Genomic_DNA"/>
</dbReference>
<sequence length="58" mass="6414">MSRTRAARGHLEAAAEIMTDVVARRERGLGADHPFTVAGRRLLGDFTSGQWRPPGVRR</sequence>
<organism evidence="1 2">
    <name type="scientific">Streptomyces pratens</name>
    <dbReference type="NCBI Taxonomy" id="887456"/>
    <lineage>
        <taxon>Bacteria</taxon>
        <taxon>Bacillati</taxon>
        <taxon>Actinomycetota</taxon>
        <taxon>Actinomycetes</taxon>
        <taxon>Kitasatosporales</taxon>
        <taxon>Streptomycetaceae</taxon>
        <taxon>Streptomyces</taxon>
    </lineage>
</organism>
<comment type="caution">
    <text evidence="1">The sequence shown here is derived from an EMBL/GenBank/DDBJ whole genome shotgun (WGS) entry which is preliminary data.</text>
</comment>
<gene>
    <name evidence="1" type="ORF">ACFP50_12350</name>
</gene>
<protein>
    <submittedName>
        <fullName evidence="1">Tetratricopeptide repeat protein</fullName>
    </submittedName>
</protein>
<evidence type="ECO:0000313" key="1">
    <source>
        <dbReference type="EMBL" id="MFC6056224.1"/>
    </source>
</evidence>
<accession>A0ABW1LXF2</accession>
<dbReference type="Proteomes" id="UP001596242">
    <property type="component" value="Unassembled WGS sequence"/>
</dbReference>
<dbReference type="InterPro" id="IPR011990">
    <property type="entry name" value="TPR-like_helical_dom_sf"/>
</dbReference>
<name>A0ABW1LXF2_9ACTN</name>
<proteinExistence type="predicted"/>
<dbReference type="Gene3D" id="1.25.40.10">
    <property type="entry name" value="Tetratricopeptide repeat domain"/>
    <property type="match status" value="1"/>
</dbReference>
<dbReference type="RefSeq" id="WP_386396220.1">
    <property type="nucleotide sequence ID" value="NZ_JBHSPT010000029.1"/>
</dbReference>
<evidence type="ECO:0000313" key="2">
    <source>
        <dbReference type="Proteomes" id="UP001596242"/>
    </source>
</evidence>
<keyword evidence="2" id="KW-1185">Reference proteome</keyword>